<evidence type="ECO:0000256" key="2">
    <source>
        <dbReference type="SAM" id="SignalP"/>
    </source>
</evidence>
<evidence type="ECO:0000259" key="3">
    <source>
        <dbReference type="Pfam" id="PF12146"/>
    </source>
</evidence>
<keyword evidence="4" id="KW-0378">Hydrolase</keyword>
<feature type="chain" id="PRO_5045784044" evidence="2">
    <location>
        <begin position="30"/>
        <end position="477"/>
    </location>
</feature>
<sequence>MTPLKTMFTTGAVAVAAVAAVALAPPAPAAAQAPGLVETEVTFTSGDREIGATVIAPEGAQGLPGVVLVHGAGPGPDRDRYRANAEAFAEAGIVAMIYDKRGGDDGYSQIEGSVADLADDANAAVEALRARPEADPGLVGLHGHSEGAWTVIEASARSDAAAFVITSGGSALTPEATQAWMNRSELARQGVDERLGEPLGVQWIAALVADDLFRLHGYDPLPPLRELDRPFLGVFAEFDLNTPSGPTMERYRDALDAGGNGNYALRLIPGVDHRMVPTVDGTKGEDYDRDLIDRSPGGYVDTVTGWIHGLAAGESGVVVDPIPAAAVEPGPVASPPWFATAYALVAEVALFAVLFLAYPVAALVRRIGRRGPLEATWASRTVASIGVLLPVLAAGYVGWMLVTGAQSLLGPVVAGRPLPWLVLEVAAVVTVLAAVALAVQWGRRRARMSGGSQVRFGMLLAGVALLIPWGAYWGLVV</sequence>
<keyword evidence="5" id="KW-1185">Reference proteome</keyword>
<dbReference type="Gene3D" id="3.40.50.1820">
    <property type="entry name" value="alpha/beta hydrolase"/>
    <property type="match status" value="1"/>
</dbReference>
<dbReference type="InterPro" id="IPR022742">
    <property type="entry name" value="Hydrolase_4"/>
</dbReference>
<dbReference type="Pfam" id="PF12146">
    <property type="entry name" value="Hydrolase_4"/>
    <property type="match status" value="1"/>
</dbReference>
<evidence type="ECO:0000256" key="1">
    <source>
        <dbReference type="SAM" id="Phobius"/>
    </source>
</evidence>
<comment type="caution">
    <text evidence="4">The sequence shown here is derived from an EMBL/GenBank/DDBJ whole genome shotgun (WGS) entry which is preliminary data.</text>
</comment>
<dbReference type="InterPro" id="IPR029058">
    <property type="entry name" value="AB_hydrolase_fold"/>
</dbReference>
<accession>A0ABN2GBC8</accession>
<keyword evidence="1" id="KW-1133">Transmembrane helix</keyword>
<feature type="transmembrane region" description="Helical" evidence="1">
    <location>
        <begin position="454"/>
        <end position="475"/>
    </location>
</feature>
<protein>
    <submittedName>
        <fullName evidence="4">Alpha/beta hydrolase</fullName>
    </submittedName>
</protein>
<feature type="transmembrane region" description="Helical" evidence="1">
    <location>
        <begin position="337"/>
        <end position="361"/>
    </location>
</feature>
<keyword evidence="1" id="KW-0812">Transmembrane</keyword>
<reference evidence="4 5" key="1">
    <citation type="journal article" date="2019" name="Int. J. Syst. Evol. Microbiol.">
        <title>The Global Catalogue of Microorganisms (GCM) 10K type strain sequencing project: providing services to taxonomists for standard genome sequencing and annotation.</title>
        <authorList>
            <consortium name="The Broad Institute Genomics Platform"/>
            <consortium name="The Broad Institute Genome Sequencing Center for Infectious Disease"/>
            <person name="Wu L."/>
            <person name="Ma J."/>
        </authorList>
    </citation>
    <scope>NUCLEOTIDE SEQUENCE [LARGE SCALE GENOMIC DNA]</scope>
    <source>
        <strain evidence="4 5">JCM 16001</strain>
    </source>
</reference>
<dbReference type="Proteomes" id="UP001499851">
    <property type="component" value="Unassembled WGS sequence"/>
</dbReference>
<dbReference type="PANTHER" id="PTHR43265">
    <property type="entry name" value="ESTERASE ESTD"/>
    <property type="match status" value="1"/>
</dbReference>
<dbReference type="EMBL" id="BAAAQF010000004">
    <property type="protein sequence ID" value="GAA1668502.1"/>
    <property type="molecule type" value="Genomic_DNA"/>
</dbReference>
<dbReference type="GO" id="GO:0016787">
    <property type="term" value="F:hydrolase activity"/>
    <property type="evidence" value="ECO:0007669"/>
    <property type="project" value="UniProtKB-KW"/>
</dbReference>
<feature type="signal peptide" evidence="2">
    <location>
        <begin position="1"/>
        <end position="29"/>
    </location>
</feature>
<organism evidence="4 5">
    <name type="scientific">Glycomyces endophyticus</name>
    <dbReference type="NCBI Taxonomy" id="480996"/>
    <lineage>
        <taxon>Bacteria</taxon>
        <taxon>Bacillati</taxon>
        <taxon>Actinomycetota</taxon>
        <taxon>Actinomycetes</taxon>
        <taxon>Glycomycetales</taxon>
        <taxon>Glycomycetaceae</taxon>
        <taxon>Glycomyces</taxon>
    </lineage>
</organism>
<proteinExistence type="predicted"/>
<dbReference type="RefSeq" id="WP_344483279.1">
    <property type="nucleotide sequence ID" value="NZ_BAAAQF010000004.1"/>
</dbReference>
<gene>
    <name evidence="4" type="ORF">GCM10009830_12890</name>
</gene>
<evidence type="ECO:0000313" key="4">
    <source>
        <dbReference type="EMBL" id="GAA1668502.1"/>
    </source>
</evidence>
<feature type="domain" description="Serine aminopeptidase S33" evidence="3">
    <location>
        <begin position="66"/>
        <end position="175"/>
    </location>
</feature>
<evidence type="ECO:0000313" key="5">
    <source>
        <dbReference type="Proteomes" id="UP001499851"/>
    </source>
</evidence>
<dbReference type="InterPro" id="IPR053145">
    <property type="entry name" value="AB_hydrolase_Est10"/>
</dbReference>
<name>A0ABN2GBC8_9ACTN</name>
<dbReference type="PANTHER" id="PTHR43265:SF1">
    <property type="entry name" value="ESTERASE ESTD"/>
    <property type="match status" value="1"/>
</dbReference>
<dbReference type="SUPFAM" id="SSF53474">
    <property type="entry name" value="alpha/beta-Hydrolases"/>
    <property type="match status" value="1"/>
</dbReference>
<keyword evidence="1" id="KW-0472">Membrane</keyword>
<feature type="transmembrane region" description="Helical" evidence="1">
    <location>
        <begin position="382"/>
        <end position="401"/>
    </location>
</feature>
<feature type="transmembrane region" description="Helical" evidence="1">
    <location>
        <begin position="421"/>
        <end position="442"/>
    </location>
</feature>
<keyword evidence="2" id="KW-0732">Signal</keyword>